<evidence type="ECO:0000313" key="4">
    <source>
        <dbReference type="Proteomes" id="UP000008810"/>
    </source>
</evidence>
<keyword evidence="4" id="KW-1185">Reference proteome</keyword>
<dbReference type="InParanoid" id="A0A2K2DBI5"/>
<sequence length="119" mass="13399">PSLISLSLSLSRSHISPEPYLSLSITPFATHRLSRSRRRHGWPARRPGEGKGEPEPSTMWWATEVSAVARRGQTKTEPEARAAPRRRCAEGDGKRTHQADAAQPMMMIHRRGLEGRHEE</sequence>
<evidence type="ECO:0000256" key="1">
    <source>
        <dbReference type="SAM" id="MobiDB-lite"/>
    </source>
</evidence>
<dbReference type="AlphaFoldDB" id="A0A2K2DBI5"/>
<evidence type="ECO:0000313" key="2">
    <source>
        <dbReference type="EMBL" id="PNT71628.1"/>
    </source>
</evidence>
<accession>A0A2K2DBI5</accession>
<feature type="compositionally biased region" description="Basic and acidic residues" evidence="1">
    <location>
        <begin position="74"/>
        <end position="98"/>
    </location>
</feature>
<dbReference type="EMBL" id="CM000881">
    <property type="protein sequence ID" value="PNT71628.1"/>
    <property type="molecule type" value="Genomic_DNA"/>
</dbReference>
<feature type="compositionally biased region" description="Basic residues" evidence="1">
    <location>
        <begin position="32"/>
        <end position="43"/>
    </location>
</feature>
<dbReference type="EnsemblPlants" id="PNT71628">
    <property type="protein sequence ID" value="PNT71628"/>
    <property type="gene ID" value="BRADI_2g32623v3"/>
</dbReference>
<protein>
    <submittedName>
        <fullName evidence="2 3">Uncharacterized protein</fullName>
    </submittedName>
</protein>
<dbReference type="Gramene" id="PNT71628">
    <property type="protein sequence ID" value="PNT71628"/>
    <property type="gene ID" value="BRADI_2g32623v3"/>
</dbReference>
<reference evidence="2" key="2">
    <citation type="submission" date="2017-06" db="EMBL/GenBank/DDBJ databases">
        <title>WGS assembly of Brachypodium distachyon.</title>
        <authorList>
            <consortium name="The International Brachypodium Initiative"/>
            <person name="Lucas S."/>
            <person name="Harmon-Smith M."/>
            <person name="Lail K."/>
            <person name="Tice H."/>
            <person name="Grimwood J."/>
            <person name="Bruce D."/>
            <person name="Barry K."/>
            <person name="Shu S."/>
            <person name="Lindquist E."/>
            <person name="Wang M."/>
            <person name="Pitluck S."/>
            <person name="Vogel J.P."/>
            <person name="Garvin D.F."/>
            <person name="Mockler T.C."/>
            <person name="Schmutz J."/>
            <person name="Rokhsar D."/>
            <person name="Bevan M.W."/>
        </authorList>
    </citation>
    <scope>NUCLEOTIDE SEQUENCE</scope>
    <source>
        <strain evidence="2">Bd21</strain>
    </source>
</reference>
<gene>
    <name evidence="2" type="ORF">BRADI_2g32623v3</name>
</gene>
<reference evidence="2 3" key="1">
    <citation type="journal article" date="2010" name="Nature">
        <title>Genome sequencing and analysis of the model grass Brachypodium distachyon.</title>
        <authorList>
            <consortium name="International Brachypodium Initiative"/>
        </authorList>
    </citation>
    <scope>NUCLEOTIDE SEQUENCE [LARGE SCALE GENOMIC DNA]</scope>
    <source>
        <strain evidence="2 3">Bd21</strain>
    </source>
</reference>
<proteinExistence type="predicted"/>
<evidence type="ECO:0000313" key="3">
    <source>
        <dbReference type="EnsemblPlants" id="PNT71628"/>
    </source>
</evidence>
<dbReference type="Proteomes" id="UP000008810">
    <property type="component" value="Chromosome 2"/>
</dbReference>
<reference evidence="3" key="3">
    <citation type="submission" date="2018-08" db="UniProtKB">
        <authorList>
            <consortium name="EnsemblPlants"/>
        </authorList>
    </citation>
    <scope>IDENTIFICATION</scope>
    <source>
        <strain evidence="3">cv. Bd21</strain>
    </source>
</reference>
<feature type="non-terminal residue" evidence="2">
    <location>
        <position position="1"/>
    </location>
</feature>
<organism evidence="2">
    <name type="scientific">Brachypodium distachyon</name>
    <name type="common">Purple false brome</name>
    <name type="synonym">Trachynia distachya</name>
    <dbReference type="NCBI Taxonomy" id="15368"/>
    <lineage>
        <taxon>Eukaryota</taxon>
        <taxon>Viridiplantae</taxon>
        <taxon>Streptophyta</taxon>
        <taxon>Embryophyta</taxon>
        <taxon>Tracheophyta</taxon>
        <taxon>Spermatophyta</taxon>
        <taxon>Magnoliopsida</taxon>
        <taxon>Liliopsida</taxon>
        <taxon>Poales</taxon>
        <taxon>Poaceae</taxon>
        <taxon>BOP clade</taxon>
        <taxon>Pooideae</taxon>
        <taxon>Stipodae</taxon>
        <taxon>Brachypodieae</taxon>
        <taxon>Brachypodium</taxon>
    </lineage>
</organism>
<feature type="region of interest" description="Disordered" evidence="1">
    <location>
        <begin position="32"/>
        <end position="119"/>
    </location>
</feature>
<name>A0A2K2DBI5_BRADI</name>